<organism evidence="5 6">
    <name type="scientific">Candidatus Komeilibacteria bacterium CG10_big_fil_rev_8_21_14_0_10_41_13</name>
    <dbReference type="NCBI Taxonomy" id="1974476"/>
    <lineage>
        <taxon>Bacteria</taxon>
        <taxon>Candidatus Komeiliibacteriota</taxon>
    </lineage>
</organism>
<dbReference type="Proteomes" id="UP000230543">
    <property type="component" value="Unassembled WGS sequence"/>
</dbReference>
<accession>A0A2M6WBL6</accession>
<feature type="domain" description="SHSP" evidence="3">
    <location>
        <begin position="24"/>
        <end position="137"/>
    </location>
</feature>
<dbReference type="EMBL" id="PFBO01000127">
    <property type="protein sequence ID" value="PIT90177.1"/>
    <property type="molecule type" value="Genomic_DNA"/>
</dbReference>
<evidence type="ECO:0000256" key="1">
    <source>
        <dbReference type="PROSITE-ProRule" id="PRU00285"/>
    </source>
</evidence>
<reference evidence="6" key="1">
    <citation type="submission" date="2017-09" db="EMBL/GenBank/DDBJ databases">
        <title>Depth-based differentiation of microbial function through sediment-hosted aquifers and enrichment of novel symbionts in the deep terrestrial subsurface.</title>
        <authorList>
            <person name="Probst A.J."/>
            <person name="Ladd B."/>
            <person name="Jarett J.K."/>
            <person name="Geller-Mcgrath D.E."/>
            <person name="Sieber C.M.K."/>
            <person name="Emerson J.B."/>
            <person name="Anantharaman K."/>
            <person name="Thomas B.C."/>
            <person name="Malmstrom R."/>
            <person name="Stieglmeier M."/>
            <person name="Klingl A."/>
            <person name="Woyke T."/>
            <person name="Ryan C.M."/>
            <person name="Banfield J.F."/>
        </authorList>
    </citation>
    <scope>NUCLEOTIDE SEQUENCE [LARGE SCALE GENOMIC DNA]</scope>
</reference>
<dbReference type="InterPro" id="IPR008978">
    <property type="entry name" value="HSP20-like_chaperone"/>
</dbReference>
<dbReference type="PROSITE" id="PS01031">
    <property type="entry name" value="SHSP"/>
    <property type="match status" value="1"/>
</dbReference>
<proteinExistence type="inferred from homology"/>
<evidence type="ECO:0000313" key="6">
    <source>
        <dbReference type="Proteomes" id="UP000230543"/>
    </source>
</evidence>
<dbReference type="Gene3D" id="2.60.40.790">
    <property type="match status" value="1"/>
</dbReference>
<dbReference type="InterPro" id="IPR002068">
    <property type="entry name" value="A-crystallin/Hsp20_dom"/>
</dbReference>
<dbReference type="InterPro" id="IPR031107">
    <property type="entry name" value="Small_HSP"/>
</dbReference>
<name>A0A2M6WBL6_9BACT</name>
<dbReference type="InterPro" id="IPR007052">
    <property type="entry name" value="CS_dom"/>
</dbReference>
<evidence type="ECO:0000256" key="2">
    <source>
        <dbReference type="RuleBase" id="RU003616"/>
    </source>
</evidence>
<dbReference type="AlphaFoldDB" id="A0A2M6WBL6"/>
<evidence type="ECO:0000259" key="4">
    <source>
        <dbReference type="PROSITE" id="PS51203"/>
    </source>
</evidence>
<feature type="domain" description="CS" evidence="4">
    <location>
        <begin position="29"/>
        <end position="133"/>
    </location>
</feature>
<protein>
    <submittedName>
        <fullName evidence="5">Uncharacterized protein</fullName>
    </submittedName>
</protein>
<evidence type="ECO:0000313" key="5">
    <source>
        <dbReference type="EMBL" id="PIT90177.1"/>
    </source>
</evidence>
<evidence type="ECO:0000259" key="3">
    <source>
        <dbReference type="PROSITE" id="PS01031"/>
    </source>
</evidence>
<dbReference type="PROSITE" id="PS51203">
    <property type="entry name" value="CS"/>
    <property type="match status" value="1"/>
</dbReference>
<comment type="caution">
    <text evidence="5">The sequence shown here is derived from an EMBL/GenBank/DDBJ whole genome shotgun (WGS) entry which is preliminary data.</text>
</comment>
<dbReference type="Pfam" id="PF00011">
    <property type="entry name" value="HSP20"/>
    <property type="match status" value="1"/>
</dbReference>
<gene>
    <name evidence="5" type="ORF">COU22_03660</name>
</gene>
<dbReference type="CDD" id="cd06464">
    <property type="entry name" value="ACD_sHsps-like"/>
    <property type="match status" value="1"/>
</dbReference>
<dbReference type="SUPFAM" id="SSF49764">
    <property type="entry name" value="HSP20-like chaperones"/>
    <property type="match status" value="1"/>
</dbReference>
<comment type="similarity">
    <text evidence="1 2">Belongs to the small heat shock protein (HSP20) family.</text>
</comment>
<sequence>MNMIKWTPMLDPFDEMDKFFSGLSVRQGAFAPTMDIYQDKDNVIAEVPLAGVKPEDVKITIENDVLTIEGSTEAKTEVDDKEYYRKEIRSGSFFRSLVLPASVNGDKAEAEYDNGMLKITVPKKEEAKPKSIKVAIKKK</sequence>
<dbReference type="PANTHER" id="PTHR11527">
    <property type="entry name" value="HEAT-SHOCK PROTEIN 20 FAMILY MEMBER"/>
    <property type="match status" value="1"/>
</dbReference>